<dbReference type="InterPro" id="IPR036922">
    <property type="entry name" value="Rieske_2Fe-2S_sf"/>
</dbReference>
<evidence type="ECO:0000256" key="6">
    <source>
        <dbReference type="ARBA" id="ARBA00023014"/>
    </source>
</evidence>
<comment type="caution">
    <text evidence="12">The sequence shown here is derived from an EMBL/GenBank/DDBJ whole genome shotgun (WGS) entry which is preliminary data.</text>
</comment>
<evidence type="ECO:0000256" key="8">
    <source>
        <dbReference type="ARBA" id="ARBA00029586"/>
    </source>
</evidence>
<dbReference type="CDD" id="cd03467">
    <property type="entry name" value="Rieske"/>
    <property type="match status" value="1"/>
</dbReference>
<keyword evidence="5" id="KW-0408">Iron</keyword>
<sequence length="174" mass="17218">MTVTQQPQHLVESTEAEPEAGTQWCGCPSRRAVVSAVGVVGLAVALTACGGSDGGGDSGDPQEPAGQASDQPTEGGAGGGEELAKTADIPEGGGTVFKDKGVVVVQPTAGQFKAYSSKCTHAGCAVKDVADGTINCPCHNSKFSIEDGSVKGGPAPKPLPAAQITVDGDTIKLG</sequence>
<evidence type="ECO:0000259" key="11">
    <source>
        <dbReference type="PROSITE" id="PS51296"/>
    </source>
</evidence>
<name>A0ABR7SVM6_9ACTN</name>
<dbReference type="Gene3D" id="2.102.10.10">
    <property type="entry name" value="Rieske [2Fe-2S] iron-sulphur domain"/>
    <property type="match status" value="1"/>
</dbReference>
<accession>A0ABR7SVM6</accession>
<keyword evidence="13" id="KW-1185">Reference proteome</keyword>
<evidence type="ECO:0000256" key="5">
    <source>
        <dbReference type="ARBA" id="ARBA00023004"/>
    </source>
</evidence>
<dbReference type="InterPro" id="IPR014349">
    <property type="entry name" value="Rieske_Fe-S_prot"/>
</dbReference>
<evidence type="ECO:0000256" key="3">
    <source>
        <dbReference type="ARBA" id="ARBA00022714"/>
    </source>
</evidence>
<dbReference type="PROSITE" id="PS51296">
    <property type="entry name" value="RIESKE"/>
    <property type="match status" value="1"/>
</dbReference>
<evidence type="ECO:0000256" key="7">
    <source>
        <dbReference type="ARBA" id="ARBA00023157"/>
    </source>
</evidence>
<dbReference type="SUPFAM" id="SSF50022">
    <property type="entry name" value="ISP domain"/>
    <property type="match status" value="1"/>
</dbReference>
<keyword evidence="3" id="KW-0001">2Fe-2S</keyword>
<comment type="function">
    <text evidence="1">Iron-sulfur subunit of the cytochrome bc1 complex, an essential component of the respiratory electron transport chain required for ATP synthesis. The bc1 complex catalyzes the oxidation of menaquinol and the reduction of cytochrome c in the respiratory chain. The bc1 complex operates through a Q-cycle mechanism that couples electron transfer to generation of the proton gradient that drives ATP synthesis.</text>
</comment>
<evidence type="ECO:0000313" key="13">
    <source>
        <dbReference type="Proteomes" id="UP000642284"/>
    </source>
</evidence>
<proteinExistence type="predicted"/>
<dbReference type="Pfam" id="PF00355">
    <property type="entry name" value="Rieske"/>
    <property type="match status" value="1"/>
</dbReference>
<keyword evidence="6" id="KW-0411">Iron-sulfur</keyword>
<dbReference type="EMBL" id="JACTVJ010000029">
    <property type="protein sequence ID" value="MBC9718824.1"/>
    <property type="molecule type" value="Genomic_DNA"/>
</dbReference>
<feature type="region of interest" description="Disordered" evidence="10">
    <location>
        <begin position="53"/>
        <end position="96"/>
    </location>
</feature>
<evidence type="ECO:0000313" key="12">
    <source>
        <dbReference type="EMBL" id="MBC9718824.1"/>
    </source>
</evidence>
<keyword evidence="4" id="KW-0479">Metal-binding</keyword>
<evidence type="ECO:0000256" key="1">
    <source>
        <dbReference type="ARBA" id="ARBA00002494"/>
    </source>
</evidence>
<organism evidence="12 13">
    <name type="scientific">Streptomyces polyasparticus</name>
    <dbReference type="NCBI Taxonomy" id="2767826"/>
    <lineage>
        <taxon>Bacteria</taxon>
        <taxon>Bacillati</taxon>
        <taxon>Actinomycetota</taxon>
        <taxon>Actinomycetes</taxon>
        <taxon>Kitasatosporales</taxon>
        <taxon>Streptomycetaceae</taxon>
        <taxon>Streptomyces</taxon>
    </lineage>
</organism>
<dbReference type="RefSeq" id="WP_187819244.1">
    <property type="nucleotide sequence ID" value="NZ_JACTVJ010000029.1"/>
</dbReference>
<feature type="domain" description="Rieske" evidence="11">
    <location>
        <begin position="81"/>
        <end position="173"/>
    </location>
</feature>
<dbReference type="InterPro" id="IPR005805">
    <property type="entry name" value="Rieske_Fe-S_prot_C"/>
</dbReference>
<dbReference type="InterPro" id="IPR017941">
    <property type="entry name" value="Rieske_2Fe-2S"/>
</dbReference>
<dbReference type="PANTHER" id="PTHR10134">
    <property type="entry name" value="CYTOCHROME B-C1 COMPLEX SUBUNIT RIESKE, MITOCHONDRIAL"/>
    <property type="match status" value="1"/>
</dbReference>
<dbReference type="Proteomes" id="UP000642284">
    <property type="component" value="Unassembled WGS sequence"/>
</dbReference>
<gene>
    <name evidence="12" type="ORF">H9Y04_40485</name>
</gene>
<feature type="region of interest" description="Disordered" evidence="10">
    <location>
        <begin position="1"/>
        <end position="23"/>
    </location>
</feature>
<dbReference type="PRINTS" id="PR00162">
    <property type="entry name" value="RIESKE"/>
</dbReference>
<comment type="cofactor">
    <cofactor evidence="9">
        <name>[2Fe-2S] cluster</name>
        <dbReference type="ChEBI" id="CHEBI:190135"/>
    </cofactor>
</comment>
<evidence type="ECO:0000256" key="9">
    <source>
        <dbReference type="ARBA" id="ARBA00034078"/>
    </source>
</evidence>
<evidence type="ECO:0000256" key="4">
    <source>
        <dbReference type="ARBA" id="ARBA00022723"/>
    </source>
</evidence>
<evidence type="ECO:0000256" key="2">
    <source>
        <dbReference type="ARBA" id="ARBA00015816"/>
    </source>
</evidence>
<keyword evidence="7" id="KW-1015">Disulfide bond</keyword>
<reference evidence="12 13" key="1">
    <citation type="submission" date="2020-08" db="EMBL/GenBank/DDBJ databases">
        <title>Genemic of Streptomyces polyaspartic.</title>
        <authorList>
            <person name="Liu W."/>
        </authorList>
    </citation>
    <scope>NUCLEOTIDE SEQUENCE [LARGE SCALE GENOMIC DNA]</scope>
    <source>
        <strain evidence="12 13">TRM66268-LWL</strain>
    </source>
</reference>
<evidence type="ECO:0000256" key="10">
    <source>
        <dbReference type="SAM" id="MobiDB-lite"/>
    </source>
</evidence>
<protein>
    <recommendedName>
        <fullName evidence="2">Cytochrome bc1 complex Rieske iron-sulfur subunit</fullName>
    </recommendedName>
    <alternativeName>
        <fullName evidence="8">Cytochrome bc1 reductase complex subunit QcrA</fullName>
    </alternativeName>
</protein>